<comment type="caution">
    <text evidence="5">The sequence shown here is derived from an EMBL/GenBank/DDBJ whole genome shotgun (WGS) entry which is preliminary data.</text>
</comment>
<dbReference type="EMBL" id="VMHM01000010">
    <property type="protein sequence ID" value="TSJ98532.1"/>
    <property type="molecule type" value="Genomic_DNA"/>
</dbReference>
<evidence type="ECO:0000256" key="3">
    <source>
        <dbReference type="ARBA" id="ARBA00023163"/>
    </source>
</evidence>
<evidence type="ECO:0000256" key="2">
    <source>
        <dbReference type="ARBA" id="ARBA00023125"/>
    </source>
</evidence>
<keyword evidence="2" id="KW-0238">DNA-binding</keyword>
<keyword evidence="3" id="KW-0804">Transcription</keyword>
<evidence type="ECO:0000256" key="1">
    <source>
        <dbReference type="ARBA" id="ARBA00023015"/>
    </source>
</evidence>
<feature type="domain" description="HTH hxlR-type" evidence="4">
    <location>
        <begin position="17"/>
        <end position="116"/>
    </location>
</feature>
<name>A0A1B9JK53_9GAMM</name>
<keyword evidence="1" id="KW-0805">Transcription regulation</keyword>
<dbReference type="InterPro" id="IPR036388">
    <property type="entry name" value="WH-like_DNA-bd_sf"/>
</dbReference>
<dbReference type="AlphaFoldDB" id="A0A1B9JK53"/>
<protein>
    <submittedName>
        <fullName evidence="5">Helix-turn-helix transcriptional regulator</fullName>
    </submittedName>
</protein>
<accession>A0A1B9JK53</accession>
<evidence type="ECO:0000259" key="4">
    <source>
        <dbReference type="PROSITE" id="PS51118"/>
    </source>
</evidence>
<dbReference type="PANTHER" id="PTHR33204">
    <property type="entry name" value="TRANSCRIPTIONAL REGULATOR, MARR FAMILY"/>
    <property type="match status" value="1"/>
</dbReference>
<evidence type="ECO:0000313" key="5">
    <source>
        <dbReference type="EMBL" id="TSJ98532.1"/>
    </source>
</evidence>
<dbReference type="Pfam" id="PF01638">
    <property type="entry name" value="HxlR"/>
    <property type="match status" value="1"/>
</dbReference>
<dbReference type="OrthoDB" id="9807069at2"/>
<proteinExistence type="predicted"/>
<reference evidence="5 6" key="1">
    <citation type="submission" date="2019-07" db="EMBL/GenBank/DDBJ databases">
        <title>Gilliamella genomes.</title>
        <authorList>
            <person name="Zheng H."/>
        </authorList>
    </citation>
    <scope>NUCLEOTIDE SEQUENCE [LARGE SCALE GENOMIC DNA]</scope>
    <source>
        <strain evidence="5 6">W8127</strain>
    </source>
</reference>
<gene>
    <name evidence="5" type="ORF">FPQ15_08455</name>
</gene>
<dbReference type="GO" id="GO:0003677">
    <property type="term" value="F:DNA binding"/>
    <property type="evidence" value="ECO:0007669"/>
    <property type="project" value="UniProtKB-KW"/>
</dbReference>
<dbReference type="InterPro" id="IPR036390">
    <property type="entry name" value="WH_DNA-bd_sf"/>
</dbReference>
<evidence type="ECO:0000313" key="6">
    <source>
        <dbReference type="Proteomes" id="UP000319483"/>
    </source>
</evidence>
<organism evidence="5 6">
    <name type="scientific">Gilliamella apicola</name>
    <dbReference type="NCBI Taxonomy" id="1196095"/>
    <lineage>
        <taxon>Bacteria</taxon>
        <taxon>Pseudomonadati</taxon>
        <taxon>Pseudomonadota</taxon>
        <taxon>Gammaproteobacteria</taxon>
        <taxon>Orbales</taxon>
        <taxon>Orbaceae</taxon>
        <taxon>Gilliamella</taxon>
    </lineage>
</organism>
<dbReference type="InterPro" id="IPR002577">
    <property type="entry name" value="HTH_HxlR"/>
</dbReference>
<dbReference type="PANTHER" id="PTHR33204:SF29">
    <property type="entry name" value="TRANSCRIPTIONAL REGULATOR"/>
    <property type="match status" value="1"/>
</dbReference>
<dbReference type="PROSITE" id="PS51118">
    <property type="entry name" value="HTH_HXLR"/>
    <property type="match status" value="1"/>
</dbReference>
<dbReference type="Gene3D" id="1.10.10.10">
    <property type="entry name" value="Winged helix-like DNA-binding domain superfamily/Winged helix DNA-binding domain"/>
    <property type="match status" value="1"/>
</dbReference>
<dbReference type="Proteomes" id="UP000319483">
    <property type="component" value="Unassembled WGS sequence"/>
</dbReference>
<dbReference type="RefSeq" id="WP_065738234.1">
    <property type="nucleotide sequence ID" value="NZ_CAMLAP010000023.1"/>
</dbReference>
<sequence length="128" mass="14690">MKNKSDSNEDYKPTIRCPVETTINIIGGKYKSLILWKLMTTKTLRYSQLRKEIPSATPKMLTQQLRELETSGLIHRRVFPVVPPKVEYSLTDFGKSIKPVLKAMYKWGNHCLDSQGLEVNCSMVELTD</sequence>
<dbReference type="SUPFAM" id="SSF46785">
    <property type="entry name" value="Winged helix' DNA-binding domain"/>
    <property type="match status" value="1"/>
</dbReference>